<evidence type="ECO:0000313" key="1">
    <source>
        <dbReference type="EMBL" id="JAH87125.1"/>
    </source>
</evidence>
<sequence>MTAELWNLVKTFCLYNRTLSTSTTLHAQHRNTRKHSHKLQTHCIHTLHTQHTENTLAHSHTNYIHTAHTCYKHTYTHVFVR</sequence>
<dbReference type="EMBL" id="GBXM01021452">
    <property type="protein sequence ID" value="JAH87125.1"/>
    <property type="molecule type" value="Transcribed_RNA"/>
</dbReference>
<proteinExistence type="predicted"/>
<accession>A0A0E9WC19</accession>
<protein>
    <submittedName>
        <fullName evidence="1">Uncharacterized protein</fullName>
    </submittedName>
</protein>
<name>A0A0E9WC19_ANGAN</name>
<dbReference type="AlphaFoldDB" id="A0A0E9WC19"/>
<reference evidence="1" key="1">
    <citation type="submission" date="2014-11" db="EMBL/GenBank/DDBJ databases">
        <authorList>
            <person name="Amaro Gonzalez C."/>
        </authorList>
    </citation>
    <scope>NUCLEOTIDE SEQUENCE</scope>
</reference>
<reference evidence="1" key="2">
    <citation type="journal article" date="2015" name="Fish Shellfish Immunol.">
        <title>Early steps in the European eel (Anguilla anguilla)-Vibrio vulnificus interaction in the gills: Role of the RtxA13 toxin.</title>
        <authorList>
            <person name="Callol A."/>
            <person name="Pajuelo D."/>
            <person name="Ebbesson L."/>
            <person name="Teles M."/>
            <person name="MacKenzie S."/>
            <person name="Amaro C."/>
        </authorList>
    </citation>
    <scope>NUCLEOTIDE SEQUENCE</scope>
</reference>
<organism evidence="1">
    <name type="scientific">Anguilla anguilla</name>
    <name type="common">European freshwater eel</name>
    <name type="synonym">Muraena anguilla</name>
    <dbReference type="NCBI Taxonomy" id="7936"/>
    <lineage>
        <taxon>Eukaryota</taxon>
        <taxon>Metazoa</taxon>
        <taxon>Chordata</taxon>
        <taxon>Craniata</taxon>
        <taxon>Vertebrata</taxon>
        <taxon>Euteleostomi</taxon>
        <taxon>Actinopterygii</taxon>
        <taxon>Neopterygii</taxon>
        <taxon>Teleostei</taxon>
        <taxon>Anguilliformes</taxon>
        <taxon>Anguillidae</taxon>
        <taxon>Anguilla</taxon>
    </lineage>
</organism>